<sequence>MGAAVLLAAAVLVASYGQRRAAAARAQTAPTLLPAASAAPSERDTPSGTPLLDGKKTELQASWSQARGAWFSAVVGAVALAASLIALVGQVRINDQQIGLNRQTALHTAQEHAARVAIWHTDGRYSDSRVPKGIDVFVQNMSPAALFDIRILAATDSGAGAGDAELDIGTIPPCTTVRVRAAAPALQHLRRVTTGSASSVPLKLYFTETNRTWYATGGTLVLKSNDNADWFPPSESFPHLRSGGGVHATQAPGCG</sequence>
<feature type="region of interest" description="Disordered" evidence="1">
    <location>
        <begin position="234"/>
        <end position="255"/>
    </location>
</feature>
<name>A0ABS2AUA5_9ACTN</name>
<dbReference type="EMBL" id="JAENHP010000035">
    <property type="protein sequence ID" value="MBM2623401.1"/>
    <property type="molecule type" value="Genomic_DNA"/>
</dbReference>
<evidence type="ECO:0000313" key="4">
    <source>
        <dbReference type="Proteomes" id="UP000632138"/>
    </source>
</evidence>
<feature type="transmembrane region" description="Helical" evidence="2">
    <location>
        <begin position="69"/>
        <end position="88"/>
    </location>
</feature>
<dbReference type="Proteomes" id="UP000632138">
    <property type="component" value="Unassembled WGS sequence"/>
</dbReference>
<keyword evidence="2" id="KW-0812">Transmembrane</keyword>
<evidence type="ECO:0000256" key="1">
    <source>
        <dbReference type="SAM" id="MobiDB-lite"/>
    </source>
</evidence>
<comment type="caution">
    <text evidence="3">The sequence shown here is derived from an EMBL/GenBank/DDBJ whole genome shotgun (WGS) entry which is preliminary data.</text>
</comment>
<reference evidence="3 4" key="1">
    <citation type="submission" date="2021-01" db="EMBL/GenBank/DDBJ databases">
        <title>Actinoplanes sp. nov. LDG1-06 isolated from lichen.</title>
        <authorList>
            <person name="Saeng-In P."/>
            <person name="Phongsopitanun W."/>
            <person name="Kanchanasin P."/>
            <person name="Yuki M."/>
            <person name="Kudo T."/>
            <person name="Ohkuma M."/>
            <person name="Tanasupawat S."/>
        </authorList>
    </citation>
    <scope>NUCLEOTIDE SEQUENCE [LARGE SCALE GENOMIC DNA]</scope>
    <source>
        <strain evidence="3 4">LDG1-06</strain>
    </source>
</reference>
<protein>
    <submittedName>
        <fullName evidence="3">Uncharacterized protein</fullName>
    </submittedName>
</protein>
<keyword evidence="4" id="KW-1185">Reference proteome</keyword>
<evidence type="ECO:0000313" key="3">
    <source>
        <dbReference type="EMBL" id="MBM2623401.1"/>
    </source>
</evidence>
<keyword evidence="2" id="KW-1133">Transmembrane helix</keyword>
<gene>
    <name evidence="3" type="ORF">JIG36_48695</name>
</gene>
<evidence type="ECO:0000256" key="2">
    <source>
        <dbReference type="SAM" id="Phobius"/>
    </source>
</evidence>
<accession>A0ABS2AUA5</accession>
<proteinExistence type="predicted"/>
<keyword evidence="2" id="KW-0472">Membrane</keyword>
<feature type="region of interest" description="Disordered" evidence="1">
    <location>
        <begin position="33"/>
        <end position="54"/>
    </location>
</feature>
<dbReference type="RefSeq" id="WP_203383753.1">
    <property type="nucleotide sequence ID" value="NZ_JAENHP010000035.1"/>
</dbReference>
<organism evidence="3 4">
    <name type="scientific">Paractinoplanes ovalisporus</name>
    <dbReference type="NCBI Taxonomy" id="2810368"/>
    <lineage>
        <taxon>Bacteria</taxon>
        <taxon>Bacillati</taxon>
        <taxon>Actinomycetota</taxon>
        <taxon>Actinomycetes</taxon>
        <taxon>Micromonosporales</taxon>
        <taxon>Micromonosporaceae</taxon>
        <taxon>Paractinoplanes</taxon>
    </lineage>
</organism>